<feature type="compositionally biased region" description="Basic and acidic residues" evidence="2">
    <location>
        <begin position="63"/>
        <end position="72"/>
    </location>
</feature>
<dbReference type="Proteomes" id="UP000011777">
    <property type="component" value="Unassembled WGS sequence"/>
</dbReference>
<evidence type="ECO:0000313" key="5">
    <source>
        <dbReference type="Proteomes" id="UP000011777"/>
    </source>
</evidence>
<dbReference type="SUPFAM" id="SSF55277">
    <property type="entry name" value="GYF domain"/>
    <property type="match status" value="1"/>
</dbReference>
<dbReference type="eggNOG" id="KOG2950">
    <property type="taxonomic scope" value="Eukaryota"/>
</dbReference>
<keyword evidence="1" id="KW-0175">Coiled coil</keyword>
<sequence>MSKKVKLQYESDSDEGKGSENEDYSDDMFSDEDDQVEPEKIEEISENDNDDDDDDDDGQDYYNHIEDIDERGIRKKPAPKIEAFNLDEEEEEGRFDSEGNYIPNNKDDQTDNDDTWLDDYKKADIKKARKAQEEREKLNAQRRIDQNVDMDPIEKLIADLVDLLEPDETPTEALVRLNLEQKKNKSSLNGSIINKVIDLCSTLTNDKDLDDVYELTREQLMRIFEKETGKPFLATRGTKRSLDEDNEEEETYYGEKIWEYRWIGEDEIYGPYSNYEMNHWKETYFENNVEVRKVGDTDFTSVTSIDFLSE</sequence>
<feature type="domain" description="GYF" evidence="3">
    <location>
        <begin position="255"/>
        <end position="309"/>
    </location>
</feature>
<dbReference type="Gene3D" id="3.30.1490.40">
    <property type="match status" value="1"/>
</dbReference>
<feature type="coiled-coil region" evidence="1">
    <location>
        <begin position="121"/>
        <end position="148"/>
    </location>
</feature>
<dbReference type="AlphaFoldDB" id="M3K5X1"/>
<protein>
    <recommendedName>
        <fullName evidence="3">GYF domain-containing protein</fullName>
    </recommendedName>
</protein>
<reference evidence="4 5" key="1">
    <citation type="submission" date="2013-02" db="EMBL/GenBank/DDBJ databases">
        <title>Genome sequence of Candida maltosa Xu316, a potential industrial strain for xylitol and ethanol production.</title>
        <authorList>
            <person name="Yu J."/>
            <person name="Wang Q."/>
            <person name="Geng X."/>
            <person name="Bao W."/>
            <person name="He P."/>
            <person name="Cai J."/>
        </authorList>
    </citation>
    <scope>NUCLEOTIDE SEQUENCE [LARGE SCALE GENOMIC DNA]</scope>
    <source>
        <strain evidence="5">Xu316</strain>
    </source>
</reference>
<name>M3K5X1_CANMX</name>
<proteinExistence type="predicted"/>
<feature type="compositionally biased region" description="Acidic residues" evidence="2">
    <location>
        <begin position="44"/>
        <end position="59"/>
    </location>
</feature>
<evidence type="ECO:0000256" key="2">
    <source>
        <dbReference type="SAM" id="MobiDB-lite"/>
    </source>
</evidence>
<dbReference type="HOGENOM" id="CLU_024456_0_0_1"/>
<dbReference type="InterPro" id="IPR003169">
    <property type="entry name" value="GYF"/>
</dbReference>
<evidence type="ECO:0000313" key="4">
    <source>
        <dbReference type="EMBL" id="EMG50189.1"/>
    </source>
</evidence>
<dbReference type="SMART" id="SM00444">
    <property type="entry name" value="GYF"/>
    <property type="match status" value="1"/>
</dbReference>
<feature type="region of interest" description="Disordered" evidence="2">
    <location>
        <begin position="1"/>
        <end position="115"/>
    </location>
</feature>
<evidence type="ECO:0000256" key="1">
    <source>
        <dbReference type="SAM" id="Coils"/>
    </source>
</evidence>
<dbReference type="PANTHER" id="PTHR13138:SF3">
    <property type="entry name" value="CD2 ANTIGEN CYTOPLASMIC TAIL-BINDING PROTEIN 2"/>
    <property type="match status" value="1"/>
</dbReference>
<dbReference type="OMA" id="GENTNFY"/>
<organism evidence="4 5">
    <name type="scientific">Candida maltosa (strain Xu316)</name>
    <name type="common">Yeast</name>
    <dbReference type="NCBI Taxonomy" id="1245528"/>
    <lineage>
        <taxon>Eukaryota</taxon>
        <taxon>Fungi</taxon>
        <taxon>Dikarya</taxon>
        <taxon>Ascomycota</taxon>
        <taxon>Saccharomycotina</taxon>
        <taxon>Pichiomycetes</taxon>
        <taxon>Debaryomycetaceae</taxon>
        <taxon>Candida/Lodderomyces clade</taxon>
        <taxon>Candida</taxon>
    </lineage>
</organism>
<dbReference type="PROSITE" id="PS50829">
    <property type="entry name" value="GYF"/>
    <property type="match status" value="1"/>
</dbReference>
<dbReference type="InterPro" id="IPR035445">
    <property type="entry name" value="GYF-like_dom_sf"/>
</dbReference>
<dbReference type="STRING" id="1245528.M3K5X1"/>
<gene>
    <name evidence="4" type="ORF">G210_4795</name>
</gene>
<dbReference type="GO" id="GO:0005682">
    <property type="term" value="C:U5 snRNP"/>
    <property type="evidence" value="ECO:0007669"/>
    <property type="project" value="InterPro"/>
</dbReference>
<evidence type="ECO:0000259" key="3">
    <source>
        <dbReference type="PROSITE" id="PS50829"/>
    </source>
</evidence>
<dbReference type="EMBL" id="AOGT01000346">
    <property type="protein sequence ID" value="EMG50189.1"/>
    <property type="molecule type" value="Genomic_DNA"/>
</dbReference>
<dbReference type="Pfam" id="PF02213">
    <property type="entry name" value="GYF"/>
    <property type="match status" value="1"/>
</dbReference>
<comment type="caution">
    <text evidence="4">The sequence shown here is derived from an EMBL/GenBank/DDBJ whole genome shotgun (WGS) entry which is preliminary data.</text>
</comment>
<dbReference type="OrthoDB" id="331341at2759"/>
<dbReference type="InterPro" id="IPR039905">
    <property type="entry name" value="CD2BP2/Lin1"/>
</dbReference>
<dbReference type="PANTHER" id="PTHR13138">
    <property type="entry name" value="PROTEIN LIN1"/>
    <property type="match status" value="1"/>
</dbReference>
<feature type="compositionally biased region" description="Acidic residues" evidence="2">
    <location>
        <begin position="21"/>
        <end position="36"/>
    </location>
</feature>
<keyword evidence="5" id="KW-1185">Reference proteome</keyword>
<accession>M3K5X1</accession>